<organism evidence="1 2">
    <name type="scientific">Rotaria magnacalcarata</name>
    <dbReference type="NCBI Taxonomy" id="392030"/>
    <lineage>
        <taxon>Eukaryota</taxon>
        <taxon>Metazoa</taxon>
        <taxon>Spiralia</taxon>
        <taxon>Gnathifera</taxon>
        <taxon>Rotifera</taxon>
        <taxon>Eurotatoria</taxon>
        <taxon>Bdelloidea</taxon>
        <taxon>Philodinida</taxon>
        <taxon>Philodinidae</taxon>
        <taxon>Rotaria</taxon>
    </lineage>
</organism>
<accession>A0A820M025</accession>
<comment type="caution">
    <text evidence="1">The sequence shown here is derived from an EMBL/GenBank/DDBJ whole genome shotgun (WGS) entry which is preliminary data.</text>
</comment>
<gene>
    <name evidence="1" type="ORF">OVN521_LOCUS33309</name>
</gene>
<dbReference type="AlphaFoldDB" id="A0A820M025"/>
<protein>
    <submittedName>
        <fullName evidence="1">Uncharacterized protein</fullName>
    </submittedName>
</protein>
<sequence>MLIAVEFADLLTAEPVSIMAMNIGLDNFDVILKCGDGFCCKFLESPPSRVPASRKPADNHVFGDRAVYI</sequence>
<name>A0A820M025_9BILA</name>
<dbReference type="Proteomes" id="UP000663866">
    <property type="component" value="Unassembled WGS sequence"/>
</dbReference>
<proteinExistence type="predicted"/>
<dbReference type="EMBL" id="CAJOBG010033881">
    <property type="protein sequence ID" value="CAF4365418.1"/>
    <property type="molecule type" value="Genomic_DNA"/>
</dbReference>
<evidence type="ECO:0000313" key="2">
    <source>
        <dbReference type="Proteomes" id="UP000663866"/>
    </source>
</evidence>
<keyword evidence="2" id="KW-1185">Reference proteome</keyword>
<reference evidence="1" key="1">
    <citation type="submission" date="2021-02" db="EMBL/GenBank/DDBJ databases">
        <authorList>
            <person name="Nowell W R."/>
        </authorList>
    </citation>
    <scope>NUCLEOTIDE SEQUENCE</scope>
</reference>
<evidence type="ECO:0000313" key="1">
    <source>
        <dbReference type="EMBL" id="CAF4365418.1"/>
    </source>
</evidence>